<keyword evidence="4" id="KW-0378">Hydrolase</keyword>
<dbReference type="PRINTS" id="PR00111">
    <property type="entry name" value="ABHYDROLASE"/>
</dbReference>
<dbReference type="Pfam" id="PF00561">
    <property type="entry name" value="Abhydrolase_1"/>
    <property type="match status" value="1"/>
</dbReference>
<dbReference type="InterPro" id="IPR050471">
    <property type="entry name" value="AB_hydrolase"/>
</dbReference>
<dbReference type="InterPro" id="IPR000073">
    <property type="entry name" value="AB_hydrolase_1"/>
</dbReference>
<evidence type="ECO:0000259" key="3">
    <source>
        <dbReference type="Pfam" id="PF00561"/>
    </source>
</evidence>
<dbReference type="InterPro" id="IPR029058">
    <property type="entry name" value="AB_hydrolase_fold"/>
</dbReference>
<dbReference type="PRINTS" id="PR00412">
    <property type="entry name" value="EPOXHYDRLASE"/>
</dbReference>
<feature type="region of interest" description="Disordered" evidence="2">
    <location>
        <begin position="1"/>
        <end position="20"/>
    </location>
</feature>
<dbReference type="Gene3D" id="3.40.50.1820">
    <property type="entry name" value="alpha/beta hydrolase"/>
    <property type="match status" value="1"/>
</dbReference>
<keyword evidence="1" id="KW-0575">Peroxidase</keyword>
<dbReference type="Proteomes" id="UP001205612">
    <property type="component" value="Unassembled WGS sequence"/>
</dbReference>
<evidence type="ECO:0000313" key="4">
    <source>
        <dbReference type="EMBL" id="MCS0601398.1"/>
    </source>
</evidence>
<gene>
    <name evidence="4" type="ORF">NX794_09175</name>
</gene>
<keyword evidence="1" id="KW-0560">Oxidoreductase</keyword>
<dbReference type="PANTHER" id="PTHR43433:SF5">
    <property type="entry name" value="AB HYDROLASE-1 DOMAIN-CONTAINING PROTEIN"/>
    <property type="match status" value="1"/>
</dbReference>
<dbReference type="EMBL" id="JANUGP010000005">
    <property type="protein sequence ID" value="MCS0601398.1"/>
    <property type="molecule type" value="Genomic_DNA"/>
</dbReference>
<sequence>MPQLRSGGATLAYTDTGAPPHRPDAPTVLFGHGLLFGGWMFRPQVTALRDRYRCLCLDWRGQGVSPAARDGYDMDTLTLDVLNLLDALGTGPVHYAGLSMGGFVGMRLAARHPDRVRSLSLLATTADGLRPRRARQFRQLAVVHRLVGLRPVRRRAAALAFGATFLDSPGSGPVLAEWERRVRQGSRTGVARAARAVADHPPVADELHGITAPTLVLVGAEDVSTPPADAERIAARIGGARLEVIAGAGHTPTLEQPGAVSRSLRDFLTEADQHP</sequence>
<feature type="domain" description="AB hydrolase-1" evidence="3">
    <location>
        <begin position="26"/>
        <end position="255"/>
    </location>
</feature>
<protein>
    <submittedName>
        <fullName evidence="4">Alpha/beta hydrolase</fullName>
    </submittedName>
</protein>
<name>A0ABT2B0C7_9ACTN</name>
<keyword evidence="5" id="KW-1185">Reference proteome</keyword>
<dbReference type="SUPFAM" id="SSF53474">
    <property type="entry name" value="alpha/beta-Hydrolases"/>
    <property type="match status" value="1"/>
</dbReference>
<dbReference type="PANTHER" id="PTHR43433">
    <property type="entry name" value="HYDROLASE, ALPHA/BETA FOLD FAMILY PROTEIN"/>
    <property type="match status" value="1"/>
</dbReference>
<evidence type="ECO:0000313" key="5">
    <source>
        <dbReference type="Proteomes" id="UP001205612"/>
    </source>
</evidence>
<comment type="caution">
    <text evidence="4">The sequence shown here is derived from an EMBL/GenBank/DDBJ whole genome shotgun (WGS) entry which is preliminary data.</text>
</comment>
<reference evidence="4 5" key="1">
    <citation type="submission" date="2022-08" db="EMBL/GenBank/DDBJ databases">
        <authorList>
            <person name="Somphong A."/>
            <person name="Phongsopitanun W."/>
        </authorList>
    </citation>
    <scope>NUCLEOTIDE SEQUENCE [LARGE SCALE GENOMIC DNA]</scope>
    <source>
        <strain evidence="4 5">LP11</strain>
    </source>
</reference>
<accession>A0ABT2B0C7</accession>
<proteinExistence type="predicted"/>
<evidence type="ECO:0000256" key="1">
    <source>
        <dbReference type="ARBA" id="ARBA00022559"/>
    </source>
</evidence>
<dbReference type="GO" id="GO:0016787">
    <property type="term" value="F:hydrolase activity"/>
    <property type="evidence" value="ECO:0007669"/>
    <property type="project" value="UniProtKB-KW"/>
</dbReference>
<evidence type="ECO:0000256" key="2">
    <source>
        <dbReference type="SAM" id="MobiDB-lite"/>
    </source>
</evidence>
<dbReference type="RefSeq" id="WP_258777781.1">
    <property type="nucleotide sequence ID" value="NZ_JANUGP010000005.1"/>
</dbReference>
<organism evidence="4 5">
    <name type="scientific">Streptomyces pyxinicus</name>
    <dbReference type="NCBI Taxonomy" id="2970331"/>
    <lineage>
        <taxon>Bacteria</taxon>
        <taxon>Bacillati</taxon>
        <taxon>Actinomycetota</taxon>
        <taxon>Actinomycetes</taxon>
        <taxon>Kitasatosporales</taxon>
        <taxon>Streptomycetaceae</taxon>
        <taxon>Streptomyces</taxon>
    </lineage>
</organism>
<dbReference type="InterPro" id="IPR000639">
    <property type="entry name" value="Epox_hydrolase-like"/>
</dbReference>